<accession>A0A084AXZ0</accession>
<feature type="region of interest" description="Disordered" evidence="1">
    <location>
        <begin position="1"/>
        <end position="73"/>
    </location>
</feature>
<dbReference type="EMBL" id="KL648458">
    <property type="protein sequence ID" value="KEY70169.1"/>
    <property type="molecule type" value="Genomic_DNA"/>
</dbReference>
<reference evidence="2 3" key="1">
    <citation type="journal article" date="2014" name="BMC Genomics">
        <title>Comparative genome sequencing reveals chemotype-specific gene clusters in the toxigenic black mold Stachybotrys.</title>
        <authorList>
            <person name="Semeiks J."/>
            <person name="Borek D."/>
            <person name="Otwinowski Z."/>
            <person name="Grishin N.V."/>
        </authorList>
    </citation>
    <scope>NUCLEOTIDE SEQUENCE [LARGE SCALE GENOMIC DNA]</scope>
    <source>
        <strain evidence="3">CBS 109288 / IBT 7711</strain>
    </source>
</reference>
<dbReference type="AlphaFoldDB" id="A0A084AXZ0"/>
<gene>
    <name evidence="2" type="ORF">S7711_10714</name>
</gene>
<evidence type="ECO:0000313" key="3">
    <source>
        <dbReference type="Proteomes" id="UP000028045"/>
    </source>
</evidence>
<name>A0A084AXZ0_STACB</name>
<evidence type="ECO:0000256" key="1">
    <source>
        <dbReference type="SAM" id="MobiDB-lite"/>
    </source>
</evidence>
<dbReference type="HOGENOM" id="CLU_2224903_0_0_1"/>
<evidence type="ECO:0000313" key="2">
    <source>
        <dbReference type="EMBL" id="KEY70169.1"/>
    </source>
</evidence>
<organism evidence="2 3">
    <name type="scientific">Stachybotrys chartarum (strain CBS 109288 / IBT 7711)</name>
    <name type="common">Toxic black mold</name>
    <name type="synonym">Stilbospora chartarum</name>
    <dbReference type="NCBI Taxonomy" id="1280523"/>
    <lineage>
        <taxon>Eukaryota</taxon>
        <taxon>Fungi</taxon>
        <taxon>Dikarya</taxon>
        <taxon>Ascomycota</taxon>
        <taxon>Pezizomycotina</taxon>
        <taxon>Sordariomycetes</taxon>
        <taxon>Hypocreomycetidae</taxon>
        <taxon>Hypocreales</taxon>
        <taxon>Stachybotryaceae</taxon>
        <taxon>Stachybotrys</taxon>
    </lineage>
</organism>
<keyword evidence="3" id="KW-1185">Reference proteome</keyword>
<feature type="compositionally biased region" description="Polar residues" evidence="1">
    <location>
        <begin position="54"/>
        <end position="64"/>
    </location>
</feature>
<proteinExistence type="predicted"/>
<sequence length="106" mass="11771">MPLRPNAPTPWARAGPEPQTSFASWRKQHLQSRDTAQQDKNGYDLPSHGITRELNPNTCGQGLNRSGRGADLSSSLPWRAHVYRFPATAFDDFLSSRGRLRPSLAA</sequence>
<protein>
    <submittedName>
        <fullName evidence="2">Uncharacterized protein</fullName>
    </submittedName>
</protein>
<dbReference type="Proteomes" id="UP000028045">
    <property type="component" value="Unassembled WGS sequence"/>
</dbReference>